<dbReference type="RefSeq" id="WP_283238792.1">
    <property type="nucleotide sequence ID" value="NZ_JASGBP010000003.1"/>
</dbReference>
<evidence type="ECO:0000313" key="3">
    <source>
        <dbReference type="Proteomes" id="UP001230035"/>
    </source>
</evidence>
<keyword evidence="1" id="KW-0732">Signal</keyword>
<protein>
    <submittedName>
        <fullName evidence="2">Uncharacterized protein</fullName>
    </submittedName>
</protein>
<dbReference type="Proteomes" id="UP001230035">
    <property type="component" value="Unassembled WGS sequence"/>
</dbReference>
<feature type="signal peptide" evidence="1">
    <location>
        <begin position="1"/>
        <end position="18"/>
    </location>
</feature>
<proteinExistence type="predicted"/>
<feature type="chain" id="PRO_5045054482" evidence="1">
    <location>
        <begin position="19"/>
        <end position="135"/>
    </location>
</feature>
<organism evidence="2 3">
    <name type="scientific">Flavobacterium sedimenticola</name>
    <dbReference type="NCBI Taxonomy" id="3043286"/>
    <lineage>
        <taxon>Bacteria</taxon>
        <taxon>Pseudomonadati</taxon>
        <taxon>Bacteroidota</taxon>
        <taxon>Flavobacteriia</taxon>
        <taxon>Flavobacteriales</taxon>
        <taxon>Flavobacteriaceae</taxon>
        <taxon>Flavobacterium</taxon>
    </lineage>
</organism>
<name>A0ABT6XPT9_9FLAO</name>
<keyword evidence="3" id="KW-1185">Reference proteome</keyword>
<evidence type="ECO:0000313" key="2">
    <source>
        <dbReference type="EMBL" id="MDI9257109.1"/>
    </source>
</evidence>
<evidence type="ECO:0000256" key="1">
    <source>
        <dbReference type="SAM" id="SignalP"/>
    </source>
</evidence>
<sequence>MKSSFLFLFFFCSCLCIAQKVKCESVQNEELNRFAGSIFSYKEHRLKNNSVSTFVVSSQFNPHQFELDSATQDLYISNCQDGETIDCKLYIVKNLASIEVEEVTEDDTTISIKFSYGNAKERVTEKVVIKLFDRN</sequence>
<comment type="caution">
    <text evidence="2">The sequence shown here is derived from an EMBL/GenBank/DDBJ whole genome shotgun (WGS) entry which is preliminary data.</text>
</comment>
<accession>A0ABT6XPT9</accession>
<gene>
    <name evidence="2" type="ORF">QHT84_06745</name>
</gene>
<dbReference type="EMBL" id="JASGBP010000003">
    <property type="protein sequence ID" value="MDI9257109.1"/>
    <property type="molecule type" value="Genomic_DNA"/>
</dbReference>
<reference evidence="2 3" key="1">
    <citation type="submission" date="2023-05" db="EMBL/GenBank/DDBJ databases">
        <title>Flavobacterium sedimenti sp. nov., isolated from the sediment.</title>
        <authorList>
            <person name="Wu N."/>
        </authorList>
    </citation>
    <scope>NUCLEOTIDE SEQUENCE [LARGE SCALE GENOMIC DNA]</scope>
    <source>
        <strain evidence="2 3">YZ-48</strain>
    </source>
</reference>